<dbReference type="PROSITE" id="PS51450">
    <property type="entry name" value="LRR"/>
    <property type="match status" value="3"/>
</dbReference>
<keyword evidence="10" id="KW-0675">Receptor</keyword>
<dbReference type="PANTHER" id="PTHR48063">
    <property type="entry name" value="LRR RECEPTOR-LIKE KINASE"/>
    <property type="match status" value="1"/>
</dbReference>
<evidence type="ECO:0000313" key="17">
    <source>
        <dbReference type="Proteomes" id="UP001341840"/>
    </source>
</evidence>
<gene>
    <name evidence="16" type="ORF">PIB30_001516</name>
</gene>
<keyword evidence="8 12" id="KW-1133">Transmembrane helix</keyword>
<evidence type="ECO:0000256" key="11">
    <source>
        <dbReference type="ARBA" id="ARBA00023180"/>
    </source>
</evidence>
<keyword evidence="17" id="KW-1185">Reference proteome</keyword>
<dbReference type="InterPro" id="IPR046956">
    <property type="entry name" value="RLP23-like"/>
</dbReference>
<dbReference type="InterPro" id="IPR013210">
    <property type="entry name" value="LRR_N_plant-typ"/>
</dbReference>
<dbReference type="InterPro" id="IPR025875">
    <property type="entry name" value="Leu-rich_rpt_4"/>
</dbReference>
<dbReference type="SMART" id="SM00369">
    <property type="entry name" value="LRR_TYP"/>
    <property type="match status" value="12"/>
</dbReference>
<dbReference type="Pfam" id="PF00560">
    <property type="entry name" value="LRR_1"/>
    <property type="match status" value="11"/>
</dbReference>
<feature type="domain" description="Leucine-rich repeat-containing N-terminal plant-type" evidence="14">
    <location>
        <begin position="38"/>
        <end position="76"/>
    </location>
</feature>
<protein>
    <recommendedName>
        <fullName evidence="18">Leucine-rich repeat-containing N-terminal plant-type domain-containing protein</fullName>
    </recommendedName>
</protein>
<dbReference type="InterPro" id="IPR032675">
    <property type="entry name" value="LRR_dom_sf"/>
</dbReference>
<evidence type="ECO:0000256" key="13">
    <source>
        <dbReference type="SAM" id="SignalP"/>
    </source>
</evidence>
<keyword evidence="7" id="KW-0677">Repeat</keyword>
<name>A0ABU6R1P7_9FABA</name>
<evidence type="ECO:0000256" key="4">
    <source>
        <dbReference type="ARBA" id="ARBA00022614"/>
    </source>
</evidence>
<comment type="caution">
    <text evidence="16">The sequence shown here is derived from an EMBL/GenBank/DDBJ whole genome shotgun (WGS) entry which is preliminary data.</text>
</comment>
<dbReference type="InterPro" id="IPR001611">
    <property type="entry name" value="Leu-rich_rpt"/>
</dbReference>
<evidence type="ECO:0000256" key="2">
    <source>
        <dbReference type="ARBA" id="ARBA00009592"/>
    </source>
</evidence>
<keyword evidence="4" id="KW-0433">Leucine-rich repeat</keyword>
<feature type="transmembrane region" description="Helical" evidence="12">
    <location>
        <begin position="1057"/>
        <end position="1078"/>
    </location>
</feature>
<evidence type="ECO:0000256" key="12">
    <source>
        <dbReference type="SAM" id="Phobius"/>
    </source>
</evidence>
<dbReference type="Pfam" id="PF08263">
    <property type="entry name" value="LRRNT_2"/>
    <property type="match status" value="1"/>
</dbReference>
<dbReference type="PANTHER" id="PTHR48063:SF98">
    <property type="entry name" value="LRR RECEPTOR-LIKE SERINE_THREONINE-PROTEIN KINASE FLS2"/>
    <property type="match status" value="1"/>
</dbReference>
<evidence type="ECO:0000313" key="16">
    <source>
        <dbReference type="EMBL" id="MED6118284.1"/>
    </source>
</evidence>
<dbReference type="Pfam" id="PF12799">
    <property type="entry name" value="LRR_4"/>
    <property type="match status" value="1"/>
</dbReference>
<evidence type="ECO:0000259" key="15">
    <source>
        <dbReference type="Pfam" id="PF23598"/>
    </source>
</evidence>
<dbReference type="Proteomes" id="UP001341840">
    <property type="component" value="Unassembled WGS sequence"/>
</dbReference>
<evidence type="ECO:0008006" key="18">
    <source>
        <dbReference type="Google" id="ProtNLM"/>
    </source>
</evidence>
<evidence type="ECO:0000256" key="7">
    <source>
        <dbReference type="ARBA" id="ARBA00022737"/>
    </source>
</evidence>
<evidence type="ECO:0000256" key="10">
    <source>
        <dbReference type="ARBA" id="ARBA00023170"/>
    </source>
</evidence>
<sequence>MTNPTCFNILMKTILIIMCLMLQVVDLVCSKEHARCIESERQALLGFKAAMVDDYGVLSSWQEKSNCCQWNGVRCSKLTGHVQRLDLSAEAEYIQLRGKIPETLLGLKQLRYLDFTGIHSQDNHIPEFFGSLSNLRHLDLSHCAFGGKFPTQFGSLSHLRYLNLQANFLEGSIPSQLGNLSKLQYLNLGVNNLEGTIPSQIGNLSSLQELYLFNFGTLKIGDGSGQWLSKLNSLTNLDLSHVLNLENSHYLFQKVANLSNLRELTLANCNFSDHSISSFYPFKFRSSNSLSVFDLSLNHFTSSMIFQWVSNVTSNLFELNLSINDLDLSEDHVSNHFGMAMNSLEKLDLRDNKLKGSAMKSLASICNLHSLYLSQNNFTEDLASVLHNLSAGCVRDSLKELDLSNNQITGSLPELSIFPSLKQLDLSQNRLSGKIPEDMTLPPQLESFSTSENSLEGAIPSSFGSTCTLRSLDFTGNNLSQELSLIIHHLSGCARNSLQELNLGYTQIYGTLPDLSIFPSLKILYLYGNSLNGRIPENIQFPPQLETLFMSSTSLEGVITNYHFANMSKLKVLDLSGNSFFLTFSNNWVPSFQLREIYLSNCKLGPSFPKWLQSQDNLMSLDISNAGISDTVPHWFWTLLSWKLESMNISYNNLSGTIPNFPVRFSEYPSISLATNRFEGPIPPFLRRAFSLDLSNNKFSDFDLFACANGVVEQLGKLDISDNHLSGKIPNCWSKFKSLGYIDLSNNNLSGEVPTSMGSALQLQVLMLRNNHLTGELPFSLRSCTKLVMLDAGENQLSGVIPSWIGSKLQQLQMLSLRRNRFNGALPLSLCHLTNIHFLDISSNNLKGQIPTCFKNFTAMVKGMVPSMSYDGHIYFVNKSLQGASDMLMAEGQVYDLMTLLMWKGVERTFKNDELLLKGIDLSRNQLSGEIPTELVNLVELVTLNLSRNNLSGEIPLKIGNLASLEFLDLSRNHLSGLIPSSLTQINRLSVLDLSHNNLSGEIPTGTQLQSFNASSYEENQDLCGPPLERKCFKEEPNQEPLAKTQKDEHDDFIQTIFMSMGLGFFVGFWGIFGTILFNRSWRHAYFRFLNNITEEVMSKW</sequence>
<comment type="subcellular location">
    <subcellularLocation>
        <location evidence="1">Cell membrane</location>
        <topology evidence="1">Single-pass type I membrane protein</topology>
    </subcellularLocation>
</comment>
<feature type="domain" description="Disease resistance R13L4/SHOC-2-like LRR" evidence="15">
    <location>
        <begin position="105"/>
        <end position="327"/>
    </location>
</feature>
<feature type="signal peptide" evidence="13">
    <location>
        <begin position="1"/>
        <end position="30"/>
    </location>
</feature>
<dbReference type="InterPro" id="IPR055414">
    <property type="entry name" value="LRR_R13L4/SHOC2-like"/>
</dbReference>
<evidence type="ECO:0000256" key="5">
    <source>
        <dbReference type="ARBA" id="ARBA00022692"/>
    </source>
</evidence>
<keyword evidence="6 13" id="KW-0732">Signal</keyword>
<keyword evidence="3" id="KW-1003">Cell membrane</keyword>
<evidence type="ECO:0000256" key="8">
    <source>
        <dbReference type="ARBA" id="ARBA00022989"/>
    </source>
</evidence>
<evidence type="ECO:0000256" key="6">
    <source>
        <dbReference type="ARBA" id="ARBA00022729"/>
    </source>
</evidence>
<keyword evidence="11" id="KW-0325">Glycoprotein</keyword>
<proteinExistence type="inferred from homology"/>
<evidence type="ECO:0000256" key="9">
    <source>
        <dbReference type="ARBA" id="ARBA00023136"/>
    </source>
</evidence>
<comment type="similarity">
    <text evidence="2">Belongs to the RLP family.</text>
</comment>
<dbReference type="SUPFAM" id="SSF52047">
    <property type="entry name" value="RNI-like"/>
    <property type="match status" value="1"/>
</dbReference>
<evidence type="ECO:0000256" key="3">
    <source>
        <dbReference type="ARBA" id="ARBA00022475"/>
    </source>
</evidence>
<dbReference type="PRINTS" id="PR00019">
    <property type="entry name" value="LEURICHRPT"/>
</dbReference>
<evidence type="ECO:0000259" key="14">
    <source>
        <dbReference type="Pfam" id="PF08263"/>
    </source>
</evidence>
<feature type="chain" id="PRO_5046394317" description="Leucine-rich repeat-containing N-terminal plant-type domain-containing protein" evidence="13">
    <location>
        <begin position="31"/>
        <end position="1101"/>
    </location>
</feature>
<dbReference type="SMART" id="SM00365">
    <property type="entry name" value="LRR_SD22"/>
    <property type="match status" value="6"/>
</dbReference>
<accession>A0ABU6R1P7</accession>
<evidence type="ECO:0000256" key="1">
    <source>
        <dbReference type="ARBA" id="ARBA00004251"/>
    </source>
</evidence>
<dbReference type="InterPro" id="IPR003591">
    <property type="entry name" value="Leu-rich_rpt_typical-subtyp"/>
</dbReference>
<keyword evidence="9 12" id="KW-0472">Membrane</keyword>
<dbReference type="SUPFAM" id="SSF52058">
    <property type="entry name" value="L domain-like"/>
    <property type="match status" value="2"/>
</dbReference>
<organism evidence="16 17">
    <name type="scientific">Stylosanthes scabra</name>
    <dbReference type="NCBI Taxonomy" id="79078"/>
    <lineage>
        <taxon>Eukaryota</taxon>
        <taxon>Viridiplantae</taxon>
        <taxon>Streptophyta</taxon>
        <taxon>Embryophyta</taxon>
        <taxon>Tracheophyta</taxon>
        <taxon>Spermatophyta</taxon>
        <taxon>Magnoliopsida</taxon>
        <taxon>eudicotyledons</taxon>
        <taxon>Gunneridae</taxon>
        <taxon>Pentapetalae</taxon>
        <taxon>rosids</taxon>
        <taxon>fabids</taxon>
        <taxon>Fabales</taxon>
        <taxon>Fabaceae</taxon>
        <taxon>Papilionoideae</taxon>
        <taxon>50 kb inversion clade</taxon>
        <taxon>dalbergioids sensu lato</taxon>
        <taxon>Dalbergieae</taxon>
        <taxon>Pterocarpus clade</taxon>
        <taxon>Stylosanthes</taxon>
    </lineage>
</organism>
<dbReference type="EMBL" id="JASCZI010030211">
    <property type="protein sequence ID" value="MED6118284.1"/>
    <property type="molecule type" value="Genomic_DNA"/>
</dbReference>
<dbReference type="Gene3D" id="3.80.10.10">
    <property type="entry name" value="Ribonuclease Inhibitor"/>
    <property type="match status" value="5"/>
</dbReference>
<keyword evidence="5 12" id="KW-0812">Transmembrane</keyword>
<reference evidence="16 17" key="1">
    <citation type="journal article" date="2023" name="Plants (Basel)">
        <title>Bridging the Gap: Combining Genomics and Transcriptomics Approaches to Understand Stylosanthes scabra, an Orphan Legume from the Brazilian Caatinga.</title>
        <authorList>
            <person name="Ferreira-Neto J.R.C."/>
            <person name="da Silva M.D."/>
            <person name="Binneck E."/>
            <person name="de Melo N.F."/>
            <person name="da Silva R.H."/>
            <person name="de Melo A.L.T.M."/>
            <person name="Pandolfi V."/>
            <person name="Bustamante F.O."/>
            <person name="Brasileiro-Vidal A.C."/>
            <person name="Benko-Iseppon A.M."/>
        </authorList>
    </citation>
    <scope>NUCLEOTIDE SEQUENCE [LARGE SCALE GENOMIC DNA]</scope>
    <source>
        <tissue evidence="16">Leaves</tissue>
    </source>
</reference>
<dbReference type="Pfam" id="PF23598">
    <property type="entry name" value="LRR_14"/>
    <property type="match status" value="1"/>
</dbReference>